<organism evidence="1 2">
    <name type="scientific">Caulifigura coniformis</name>
    <dbReference type="NCBI Taxonomy" id="2527983"/>
    <lineage>
        <taxon>Bacteria</taxon>
        <taxon>Pseudomonadati</taxon>
        <taxon>Planctomycetota</taxon>
        <taxon>Planctomycetia</taxon>
        <taxon>Planctomycetales</taxon>
        <taxon>Planctomycetaceae</taxon>
        <taxon>Caulifigura</taxon>
    </lineage>
</organism>
<dbReference type="OrthoDB" id="285275at2"/>
<dbReference type="KEGG" id="ccos:Pan44_29310"/>
<reference evidence="1 2" key="1">
    <citation type="submission" date="2019-02" db="EMBL/GenBank/DDBJ databases">
        <title>Deep-cultivation of Planctomycetes and their phenomic and genomic characterization uncovers novel biology.</title>
        <authorList>
            <person name="Wiegand S."/>
            <person name="Jogler M."/>
            <person name="Boedeker C."/>
            <person name="Pinto D."/>
            <person name="Vollmers J."/>
            <person name="Rivas-Marin E."/>
            <person name="Kohn T."/>
            <person name="Peeters S.H."/>
            <person name="Heuer A."/>
            <person name="Rast P."/>
            <person name="Oberbeckmann S."/>
            <person name="Bunk B."/>
            <person name="Jeske O."/>
            <person name="Meyerdierks A."/>
            <person name="Storesund J.E."/>
            <person name="Kallscheuer N."/>
            <person name="Luecker S."/>
            <person name="Lage O.M."/>
            <person name="Pohl T."/>
            <person name="Merkel B.J."/>
            <person name="Hornburger P."/>
            <person name="Mueller R.-W."/>
            <person name="Bruemmer F."/>
            <person name="Labrenz M."/>
            <person name="Spormann A.M."/>
            <person name="Op den Camp H."/>
            <person name="Overmann J."/>
            <person name="Amann R."/>
            <person name="Jetten M.S.M."/>
            <person name="Mascher T."/>
            <person name="Medema M.H."/>
            <person name="Devos D.P."/>
            <person name="Kaster A.-K."/>
            <person name="Ovreas L."/>
            <person name="Rohde M."/>
            <person name="Galperin M.Y."/>
            <person name="Jogler C."/>
        </authorList>
    </citation>
    <scope>NUCLEOTIDE SEQUENCE [LARGE SCALE GENOMIC DNA]</scope>
    <source>
        <strain evidence="1 2">Pan44</strain>
    </source>
</reference>
<dbReference type="RefSeq" id="WP_145030711.1">
    <property type="nucleotide sequence ID" value="NZ_CP036271.1"/>
</dbReference>
<name>A0A517SFJ4_9PLAN</name>
<protein>
    <submittedName>
        <fullName evidence="1">Uncharacterized protein</fullName>
    </submittedName>
</protein>
<proteinExistence type="predicted"/>
<gene>
    <name evidence="1" type="ORF">Pan44_29310</name>
</gene>
<keyword evidence="2" id="KW-1185">Reference proteome</keyword>
<accession>A0A517SFJ4</accession>
<evidence type="ECO:0000313" key="1">
    <source>
        <dbReference type="EMBL" id="QDT54892.1"/>
    </source>
</evidence>
<dbReference type="Proteomes" id="UP000315700">
    <property type="component" value="Chromosome"/>
</dbReference>
<dbReference type="InParanoid" id="A0A517SFJ4"/>
<dbReference type="EMBL" id="CP036271">
    <property type="protein sequence ID" value="QDT54892.1"/>
    <property type="molecule type" value="Genomic_DNA"/>
</dbReference>
<sequence length="99" mass="11263">MKHYSCDLCGRPISDERYTARIEIAAAFDPEKLAPVSPDEDPLEQIAEEIEALEDTGQFHLPETGPKTFEFDLCPTCQRRLSRDPLNRAARKQLNFSPN</sequence>
<dbReference type="AlphaFoldDB" id="A0A517SFJ4"/>
<evidence type="ECO:0000313" key="2">
    <source>
        <dbReference type="Proteomes" id="UP000315700"/>
    </source>
</evidence>